<dbReference type="CDD" id="cd09821">
    <property type="entry name" value="An_peroxidase_bacterial_2"/>
    <property type="match status" value="1"/>
</dbReference>
<dbReference type="PANTHER" id="PTHR11475:SF4">
    <property type="entry name" value="CHORION PEROXIDASE"/>
    <property type="match status" value="1"/>
</dbReference>
<dbReference type="Proteomes" id="UP000295096">
    <property type="component" value="Unassembled WGS sequence"/>
</dbReference>
<keyword evidence="4" id="KW-0575">Peroxidase</keyword>
<dbReference type="InterPro" id="IPR018511">
    <property type="entry name" value="Hemolysin-typ_Ca-bd_CS"/>
</dbReference>
<dbReference type="SUPFAM" id="SSF48113">
    <property type="entry name" value="Heme-dependent peroxidases"/>
    <property type="match status" value="1"/>
</dbReference>
<keyword evidence="5" id="KW-1185">Reference proteome</keyword>
<dbReference type="Pfam" id="PF00353">
    <property type="entry name" value="HemolysinCabind"/>
    <property type="match status" value="7"/>
</dbReference>
<comment type="caution">
    <text evidence="4">The sequence shown here is derived from an EMBL/GenBank/DDBJ whole genome shotgun (WGS) entry which is preliminary data.</text>
</comment>
<dbReference type="SUPFAM" id="SSF51120">
    <property type="entry name" value="beta-Roll"/>
    <property type="match status" value="5"/>
</dbReference>
<dbReference type="InterPro" id="IPR001343">
    <property type="entry name" value="Hemolysn_Ca-bd"/>
</dbReference>
<accession>A0A4R5Q756</accession>
<evidence type="ECO:0000256" key="2">
    <source>
        <dbReference type="ARBA" id="ARBA00022525"/>
    </source>
</evidence>
<keyword evidence="4" id="KW-0560">Oxidoreductase</keyword>
<dbReference type="InterPro" id="IPR010255">
    <property type="entry name" value="Haem_peroxidase_sf"/>
</dbReference>
<dbReference type="Gene3D" id="2.150.10.10">
    <property type="entry name" value="Serralysin-like metalloprotease, C-terminal"/>
    <property type="match status" value="4"/>
</dbReference>
<dbReference type="Pfam" id="PF03098">
    <property type="entry name" value="An_peroxidase"/>
    <property type="match status" value="2"/>
</dbReference>
<dbReference type="InterPro" id="IPR011049">
    <property type="entry name" value="Serralysin-like_metalloprot_C"/>
</dbReference>
<protein>
    <submittedName>
        <fullName evidence="4">Heme peroxidase</fullName>
    </submittedName>
</protein>
<dbReference type="PROSITE" id="PS50292">
    <property type="entry name" value="PEROXIDASE_3"/>
    <property type="match status" value="1"/>
</dbReference>
<dbReference type="GO" id="GO:0005509">
    <property type="term" value="F:calcium ion binding"/>
    <property type="evidence" value="ECO:0007669"/>
    <property type="project" value="InterPro"/>
</dbReference>
<dbReference type="EMBL" id="SMSJ01000130">
    <property type="protein sequence ID" value="TDH58329.1"/>
    <property type="molecule type" value="Genomic_DNA"/>
</dbReference>
<dbReference type="GO" id="GO:0005576">
    <property type="term" value="C:extracellular region"/>
    <property type="evidence" value="ECO:0007669"/>
    <property type="project" value="UniProtKB-SubCell"/>
</dbReference>
<dbReference type="InterPro" id="IPR019791">
    <property type="entry name" value="Haem_peroxidase_animal"/>
</dbReference>
<dbReference type="PANTHER" id="PTHR11475">
    <property type="entry name" value="OXIDASE/PEROXIDASE"/>
    <property type="match status" value="1"/>
</dbReference>
<evidence type="ECO:0000256" key="3">
    <source>
        <dbReference type="ARBA" id="ARBA00023180"/>
    </source>
</evidence>
<sequence length="1852" mass="195452">MVALVRHDLEFILRQIKIAEAHSAGTPLTDIRIDLAGNITTDPNAAPAIPTPLSPYGLRTVDGSYNNLVAGREEWGAADTPFPRITDPVYRNEADDSITFGAGSPGQVVFTDGNYAGMGAPPPASQGLGGGTVVDADPRIISNLIVDQTLENPAAIYAALTYAGLTGTELTAALAEIRTAYGAAKTAADAAKPAAQAELDTILAKHGVEMEGHTVVLKNVAPDEGLSASYNGWFTLFGQFFDHGLDLVTKSNNGTIYIPLQPDDPLYNPATPHSNFMVLTRTSADAKNLTTAWVDQNQTYTSHSSHQLFLREYKLVDGKPLATGKLLEGERGLATWADVKKQAAEVLGIKLTDADVTNIPLFKMDEYGEFIRGSNGLPQLVMSLGADGKFGGGDDVFAEGNLTNPISTAGAVRTGHAFLDDIAHAAVPVVTGGVLMQDSDSVVGYSGEINSRGQQTSYDNELLDAHYITGDGRGNENIGLSAVHHIFHSEHNHTVEQVKIRAIESGDVAFLNEWLQVDLPLGTVLPPASDAEAVKAFAATLSWEGERLFQAARFTTEMQYQHLVFEEFGRKVQPDIDAFVFNPSVDINPNILAEFAHVVYRFGHSMLRETIDQINPDGTRADMDLFDAFLNPLAFGSAVIDHDAAAGAIVRGMTSQVGSEIDEFVTHVLRNQLVGIPLDLAALNIARGRDTGIPSLNEARRQFKEAASGDTQLDPYTSWTDFALNLKNPASIVNFIAAYGTHETITTAATAAAKRDAAMALVFGGQDAPADRDAFLNGTGQYATKLGGLEDIDLWVGGMAEKKMAFGGMLGSTFSFIFEMQMENLQNGDRFYYLSRVQGLNLLNELENNSLAKMVLNNTDLGETGYALPADIFSVPDHVLYMDKNEQVKFGYADPTQADPFLQAISPMVQRVDANNDGVAEYLRVNTNDHLLIQGTNGADTIVSGGGDDAVWGRGGNDRIEAGYGVDKIHGGDGDDIITNSGTDIGEVDMLHGEAGNDVIHGGSGLALIFGNEGQDFIITGPDGKEAFGGTGNDFILGGAGADFLLGNEGDDWIEAGDGFDATAGDNSELNFNSSIIGHDVMFAGQNEHDFDAESGDDIMVQGESVMRNEGMLGFDWAIHKTNQEAADSDLITPIFTTVEQDILRDRFDQVEALSGWEKNDVLRGDNRGDVNAEAPPVGANADFTFAGNELSQAGVDRIAGLRELLGDLVAPRPTSGNLEAIVAFDDGNILLGGGGSDTIEGRGGNDVIDGDAWLNVRIKVSLADGTIASAEGMTSQVRGAAGNLLYGGKALFDLMLDGTLNPGQLSIVREILYADEPAEIDTAVFSDVMANYTITYNAAGNYYTVDHTGGTQADGTDRVMNMERLQFADRVLVLPGGPGNDSILGTAGNDLLVGNGGNDTLQGMAGNDTLQGGLGKDLLLGGQGADRFVFTSATETQPTPTERDVIGDWGTGDLIDLSGMDANLGIFGMQDFVFRGTATDSFTAAAGELWTYQMGGNTFLIGGVNGDTARDFQIELTGLHSLSASQILGVGRVNQAGTSGADNLTGLGGNDTLLGQAGNDVLRGMAGNDVLQGGLGKDLLLGGQGADRFVFTSATETQATAAGRDVIGDWGAGDLIDLSAMDANLGIFGMQDFVFRGTATDSFTARAGELWTYQMGGNTFLIGGVNGDTARDFQIELTGLHSLSANQILGVGRVNQAGTSGADNLTGLGGNDTLLGQAGNDVLRGMAGNDVLQGGLGKDLLLGGQGADRFVFTSATETQATAAGRDVIGDWGAGDLIDLSAMDANLGIFGMQDFVFRGTATDSFTARAGELWTYQMGGNTFLIGGVNGDTARDFQIELTGLHSLTADQIIL</sequence>
<gene>
    <name evidence="4" type="ORF">E2C06_33160</name>
</gene>
<dbReference type="OrthoDB" id="105077at2"/>
<dbReference type="GO" id="GO:0020037">
    <property type="term" value="F:heme binding"/>
    <property type="evidence" value="ECO:0007669"/>
    <property type="project" value="InterPro"/>
</dbReference>
<evidence type="ECO:0000256" key="1">
    <source>
        <dbReference type="ARBA" id="ARBA00004613"/>
    </source>
</evidence>
<dbReference type="GO" id="GO:0006979">
    <property type="term" value="P:response to oxidative stress"/>
    <property type="evidence" value="ECO:0007669"/>
    <property type="project" value="InterPro"/>
</dbReference>
<evidence type="ECO:0000313" key="4">
    <source>
        <dbReference type="EMBL" id="TDH58329.1"/>
    </source>
</evidence>
<name>A0A4R5Q756_9PROT</name>
<comment type="subcellular location">
    <subcellularLocation>
        <location evidence="1">Secreted</location>
    </subcellularLocation>
</comment>
<keyword evidence="2" id="KW-0964">Secreted</keyword>
<dbReference type="PROSITE" id="PS00330">
    <property type="entry name" value="HEMOLYSIN_CALCIUM"/>
    <property type="match status" value="7"/>
</dbReference>
<proteinExistence type="predicted"/>
<keyword evidence="3" id="KW-0325">Glycoprotein</keyword>
<dbReference type="InterPro" id="IPR037120">
    <property type="entry name" value="Haem_peroxidase_sf_animal"/>
</dbReference>
<evidence type="ECO:0000313" key="5">
    <source>
        <dbReference type="Proteomes" id="UP000295096"/>
    </source>
</evidence>
<dbReference type="PRINTS" id="PR00313">
    <property type="entry name" value="CABNDNGRPT"/>
</dbReference>
<dbReference type="RefSeq" id="WP_133292837.1">
    <property type="nucleotide sequence ID" value="NZ_SMSJ01000130.1"/>
</dbReference>
<organism evidence="4 5">
    <name type="scientific">Dankookia rubra</name>
    <dbReference type="NCBI Taxonomy" id="1442381"/>
    <lineage>
        <taxon>Bacteria</taxon>
        <taxon>Pseudomonadati</taxon>
        <taxon>Pseudomonadota</taxon>
        <taxon>Alphaproteobacteria</taxon>
        <taxon>Acetobacterales</taxon>
        <taxon>Roseomonadaceae</taxon>
        <taxon>Dankookia</taxon>
    </lineage>
</organism>
<reference evidence="4 5" key="1">
    <citation type="journal article" date="2016" name="J. Microbiol.">
        <title>Dankookia rubra gen. nov., sp. nov., an alphaproteobacterium isolated from sediment of a shallow stream.</title>
        <authorList>
            <person name="Kim W.H."/>
            <person name="Kim D.H."/>
            <person name="Kang K."/>
            <person name="Ahn T.Y."/>
        </authorList>
    </citation>
    <scope>NUCLEOTIDE SEQUENCE [LARGE SCALE GENOMIC DNA]</scope>
    <source>
        <strain evidence="4 5">JCM30602</strain>
    </source>
</reference>
<dbReference type="GO" id="GO:0004601">
    <property type="term" value="F:peroxidase activity"/>
    <property type="evidence" value="ECO:0007669"/>
    <property type="project" value="UniProtKB-KW"/>
</dbReference>
<dbReference type="Gene3D" id="1.10.640.10">
    <property type="entry name" value="Haem peroxidase domain superfamily, animal type"/>
    <property type="match status" value="1"/>
</dbReference>